<protein>
    <submittedName>
        <fullName evidence="2">Uncharacterized protein</fullName>
    </submittedName>
</protein>
<dbReference type="Proteomes" id="UP000283634">
    <property type="component" value="Unassembled WGS sequence"/>
</dbReference>
<evidence type="ECO:0000256" key="1">
    <source>
        <dbReference type="SAM" id="MobiDB-lite"/>
    </source>
</evidence>
<dbReference type="AlphaFoldDB" id="A0A422MXF6"/>
<reference evidence="2 3" key="1">
    <citation type="journal article" date="2018" name="BMC Genomics">
        <title>Genomic comparison of Trypanosoma conorhini and Trypanosoma rangeli to Trypanosoma cruzi strains of high and low virulence.</title>
        <authorList>
            <person name="Bradwell K.R."/>
            <person name="Koparde V.N."/>
            <person name="Matveyev A.V."/>
            <person name="Serrano M.G."/>
            <person name="Alves J.M."/>
            <person name="Parikh H."/>
            <person name="Huang B."/>
            <person name="Lee V."/>
            <person name="Espinosa-Alvarez O."/>
            <person name="Ortiz P.A."/>
            <person name="Costa-Martins A.G."/>
            <person name="Teixeira M.M."/>
            <person name="Buck G.A."/>
        </authorList>
    </citation>
    <scope>NUCLEOTIDE SEQUENCE [LARGE SCALE GENOMIC DNA]</scope>
    <source>
        <strain evidence="2 3">AM80</strain>
    </source>
</reference>
<sequence>MGKHTTGTCRRKVRSGGSPALGGAWGALRAPRAKKKPVPSTAPRPPLRERVNQGAPGPSGAGSLESVAERGTPCAEAPVRCDGQRAGMALLRSGSALGDAAVCGARASPRAWSWGAPWLHSARPSAPHSNCSGFLQFRCCWGPRAY</sequence>
<gene>
    <name evidence="2" type="ORF">TraAM80_09084</name>
</gene>
<dbReference type="RefSeq" id="XP_029234355.1">
    <property type="nucleotide sequence ID" value="XM_029385788.1"/>
</dbReference>
<dbReference type="GeneID" id="40333017"/>
<dbReference type="EMBL" id="MKGL01000513">
    <property type="protein sequence ID" value="RNE97896.1"/>
    <property type="molecule type" value="Genomic_DNA"/>
</dbReference>
<feature type="compositionally biased region" description="Basic residues" evidence="1">
    <location>
        <begin position="1"/>
        <end position="14"/>
    </location>
</feature>
<feature type="region of interest" description="Disordered" evidence="1">
    <location>
        <begin position="1"/>
        <end position="71"/>
    </location>
</feature>
<organism evidence="2 3">
    <name type="scientific">Trypanosoma rangeli</name>
    <dbReference type="NCBI Taxonomy" id="5698"/>
    <lineage>
        <taxon>Eukaryota</taxon>
        <taxon>Discoba</taxon>
        <taxon>Euglenozoa</taxon>
        <taxon>Kinetoplastea</taxon>
        <taxon>Metakinetoplastina</taxon>
        <taxon>Trypanosomatida</taxon>
        <taxon>Trypanosomatidae</taxon>
        <taxon>Trypanosoma</taxon>
        <taxon>Herpetosoma</taxon>
    </lineage>
</organism>
<name>A0A422MXF6_TRYRA</name>
<evidence type="ECO:0000313" key="3">
    <source>
        <dbReference type="Proteomes" id="UP000283634"/>
    </source>
</evidence>
<evidence type="ECO:0000313" key="2">
    <source>
        <dbReference type="EMBL" id="RNE97896.1"/>
    </source>
</evidence>
<comment type="caution">
    <text evidence="2">The sequence shown here is derived from an EMBL/GenBank/DDBJ whole genome shotgun (WGS) entry which is preliminary data.</text>
</comment>
<proteinExistence type="predicted"/>
<accession>A0A422MXF6</accession>
<keyword evidence="3" id="KW-1185">Reference proteome</keyword>